<evidence type="ECO:0000256" key="2">
    <source>
        <dbReference type="ARBA" id="ARBA00022490"/>
    </source>
</evidence>
<dbReference type="HOGENOM" id="CLU_179456_2_0_2"/>
<dbReference type="GO" id="GO:0008270">
    <property type="term" value="F:zinc ion binding"/>
    <property type="evidence" value="ECO:0007669"/>
    <property type="project" value="UniProtKB-UniRule"/>
</dbReference>
<evidence type="ECO:0000256" key="1">
    <source>
        <dbReference type="ARBA" id="ARBA00022478"/>
    </source>
</evidence>
<dbReference type="SUPFAM" id="SSF63393">
    <property type="entry name" value="RNA polymerase subunits"/>
    <property type="match status" value="1"/>
</dbReference>
<name>K0B9Y2_9ARCH</name>
<dbReference type="PATRIC" id="fig|1229909.8.peg.1338"/>
<dbReference type="AlphaFoldDB" id="K0B9Y2"/>
<keyword evidence="7 8" id="KW-0804">Transcription</keyword>
<keyword evidence="4 8" id="KW-0548">Nucleotidyltransferase</keyword>
<keyword evidence="6 8" id="KW-0862">Zinc</keyword>
<reference evidence="9 10" key="1">
    <citation type="journal article" date="2012" name="J. Bacteriol.">
        <title>Draft Genome Sequence of an Ammonia-Oxidizing Archaeon, "Candidatus Nitrosopumilus sediminis" AR2, from Svalbard in the Arctic Circle.</title>
        <authorList>
            <person name="Park S.J."/>
            <person name="Kim J.G."/>
            <person name="Jung M.Y."/>
            <person name="Kim S.J."/>
            <person name="Cha I.T."/>
            <person name="Ghai R."/>
            <person name="Martin-Cuadrado A.B."/>
            <person name="Rodriguez-Valera F."/>
            <person name="Rhee S.K."/>
        </authorList>
    </citation>
    <scope>NUCLEOTIDE SEQUENCE [LARGE SCALE GENOMIC DNA]</scope>
    <source>
        <strain evidence="9 10">AR2</strain>
    </source>
</reference>
<evidence type="ECO:0000256" key="3">
    <source>
        <dbReference type="ARBA" id="ARBA00022679"/>
    </source>
</evidence>
<gene>
    <name evidence="8" type="primary">rpo12</name>
    <name evidence="8" type="synonym">rpoP</name>
    <name evidence="9" type="ORF">NSED_06080</name>
</gene>
<comment type="function">
    <text evidence="8">DNA-dependent RNA polymerase (RNAP) catalyzes the transcription of DNA into RNA using the four ribonucleoside triphosphates as substrates.</text>
</comment>
<dbReference type="InterPro" id="IPR029040">
    <property type="entry name" value="RPABC4/Spt4"/>
</dbReference>
<comment type="catalytic activity">
    <reaction evidence="8">
        <text>RNA(n) + a ribonucleoside 5'-triphosphate = RNA(n+1) + diphosphate</text>
        <dbReference type="Rhea" id="RHEA:21248"/>
        <dbReference type="Rhea" id="RHEA-COMP:14527"/>
        <dbReference type="Rhea" id="RHEA-COMP:17342"/>
        <dbReference type="ChEBI" id="CHEBI:33019"/>
        <dbReference type="ChEBI" id="CHEBI:61557"/>
        <dbReference type="ChEBI" id="CHEBI:140395"/>
        <dbReference type="EC" id="2.7.7.6"/>
    </reaction>
</comment>
<dbReference type="GO" id="GO:0000428">
    <property type="term" value="C:DNA-directed RNA polymerase complex"/>
    <property type="evidence" value="ECO:0007669"/>
    <property type="project" value="UniProtKB-KW"/>
</dbReference>
<evidence type="ECO:0000256" key="8">
    <source>
        <dbReference type="HAMAP-Rule" id="MF_00615"/>
    </source>
</evidence>
<evidence type="ECO:0000313" key="10">
    <source>
        <dbReference type="Proteomes" id="UP000006100"/>
    </source>
</evidence>
<dbReference type="KEGG" id="nir:NSED_06080"/>
<comment type="subcellular location">
    <subcellularLocation>
        <location evidence="8">Cytoplasm</location>
    </subcellularLocation>
</comment>
<dbReference type="EMBL" id="CP003843">
    <property type="protein sequence ID" value="AFS83018.1"/>
    <property type="molecule type" value="Genomic_DNA"/>
</dbReference>
<evidence type="ECO:0000256" key="6">
    <source>
        <dbReference type="ARBA" id="ARBA00022833"/>
    </source>
</evidence>
<dbReference type="GeneID" id="13697011"/>
<dbReference type="SMART" id="SM00659">
    <property type="entry name" value="RPOLCX"/>
    <property type="match status" value="1"/>
</dbReference>
<dbReference type="STRING" id="1229909.NSED_06080"/>
<proteinExistence type="inferred from homology"/>
<feature type="binding site" evidence="8">
    <location>
        <position position="46"/>
    </location>
    <ligand>
        <name>Zn(2+)</name>
        <dbReference type="ChEBI" id="CHEBI:29105"/>
    </ligand>
</feature>
<keyword evidence="3 8" id="KW-0808">Transferase</keyword>
<accession>K0B9Y2</accession>
<comment type="cofactor">
    <cofactor evidence="8">
        <name>Zn(2+)</name>
        <dbReference type="ChEBI" id="CHEBI:29105"/>
    </cofactor>
    <text evidence="8">Binds 1 zinc ion.</text>
</comment>
<organism evidence="9 10">
    <name type="scientific">Candidatus Nitrosopumilus sediminis</name>
    <dbReference type="NCBI Taxonomy" id="1229909"/>
    <lineage>
        <taxon>Archaea</taxon>
        <taxon>Nitrososphaerota</taxon>
        <taxon>Nitrososphaeria</taxon>
        <taxon>Nitrosopumilales</taxon>
        <taxon>Nitrosopumilaceae</taxon>
        <taxon>Nitrosopumilus</taxon>
    </lineage>
</organism>
<feature type="binding site" evidence="8">
    <location>
        <position position="29"/>
    </location>
    <ligand>
        <name>Zn(2+)</name>
        <dbReference type="ChEBI" id="CHEBI:29105"/>
    </ligand>
</feature>
<dbReference type="GO" id="GO:0003899">
    <property type="term" value="F:DNA-directed RNA polymerase activity"/>
    <property type="evidence" value="ECO:0007669"/>
    <property type="project" value="UniProtKB-UniRule"/>
</dbReference>
<dbReference type="HAMAP" id="MF_00615">
    <property type="entry name" value="RNApol_arch_Rpo12"/>
    <property type="match status" value="1"/>
</dbReference>
<keyword evidence="1 8" id="KW-0240">DNA-directed RNA polymerase</keyword>
<feature type="binding site" evidence="8">
    <location>
        <position position="48"/>
    </location>
    <ligand>
        <name>Zn(2+)</name>
        <dbReference type="ChEBI" id="CHEBI:29105"/>
    </ligand>
</feature>
<dbReference type="EC" id="2.7.7.6" evidence="8"/>
<evidence type="ECO:0000256" key="5">
    <source>
        <dbReference type="ARBA" id="ARBA00022723"/>
    </source>
</evidence>
<dbReference type="InterPro" id="IPR006591">
    <property type="entry name" value="RNAP_P/RPABC4"/>
</dbReference>
<dbReference type="GO" id="GO:0006351">
    <property type="term" value="P:DNA-templated transcription"/>
    <property type="evidence" value="ECO:0007669"/>
    <property type="project" value="UniProtKB-UniRule"/>
</dbReference>
<evidence type="ECO:0000313" key="9">
    <source>
        <dbReference type="EMBL" id="AFS83018.1"/>
    </source>
</evidence>
<dbReference type="eggNOG" id="arCOG04341">
    <property type="taxonomic scope" value="Archaea"/>
</dbReference>
<evidence type="ECO:0000256" key="7">
    <source>
        <dbReference type="ARBA" id="ARBA00023163"/>
    </source>
</evidence>
<dbReference type="RefSeq" id="WP_014965389.1">
    <property type="nucleotide sequence ID" value="NC_018656.1"/>
</dbReference>
<dbReference type="Proteomes" id="UP000006100">
    <property type="component" value="Chromosome"/>
</dbReference>
<keyword evidence="2 8" id="KW-0963">Cytoplasm</keyword>
<keyword evidence="5 8" id="KW-0479">Metal-binding</keyword>
<dbReference type="Gene3D" id="2.20.28.30">
    <property type="entry name" value="RNA polymerase ii, chain L"/>
    <property type="match status" value="1"/>
</dbReference>
<dbReference type="GO" id="GO:0005737">
    <property type="term" value="C:cytoplasm"/>
    <property type="evidence" value="ECO:0007669"/>
    <property type="project" value="UniProtKB-SubCell"/>
</dbReference>
<keyword evidence="10" id="KW-1185">Reference proteome</keyword>
<dbReference type="InterPro" id="IPR023464">
    <property type="entry name" value="Rpo12"/>
</dbReference>
<protein>
    <recommendedName>
        <fullName evidence="8">DNA-directed RNA polymerase subunit Rpo12</fullName>
        <ecNumber evidence="8">2.7.7.6</ecNumber>
    </recommendedName>
    <alternativeName>
        <fullName evidence="8">DNA-directed RNA polymerase subunit P</fullName>
    </alternativeName>
</protein>
<evidence type="ECO:0000256" key="4">
    <source>
        <dbReference type="ARBA" id="ARBA00022695"/>
    </source>
</evidence>
<dbReference type="GO" id="GO:0003677">
    <property type="term" value="F:DNA binding"/>
    <property type="evidence" value="ECO:0007669"/>
    <property type="project" value="InterPro"/>
</dbReference>
<sequence>MINMVDEELDEVEETPVETFEVNYACLRCGTTVSNTELSRLPEIKCICGFRVFTKVRPPVVKTVKAI</sequence>
<comment type="subunit">
    <text evidence="8">Part of the RNA polymerase complex.</text>
</comment>
<comment type="similarity">
    <text evidence="8">Belongs to the archaeal Rpo12/eukaryotic RPC10 RNA polymerase subunit family.</text>
</comment>